<gene>
    <name evidence="1" type="ORF">MKK02DRAFT_43069</name>
</gene>
<organism evidence="1 2">
    <name type="scientific">Dioszegia hungarica</name>
    <dbReference type="NCBI Taxonomy" id="4972"/>
    <lineage>
        <taxon>Eukaryota</taxon>
        <taxon>Fungi</taxon>
        <taxon>Dikarya</taxon>
        <taxon>Basidiomycota</taxon>
        <taxon>Agaricomycotina</taxon>
        <taxon>Tremellomycetes</taxon>
        <taxon>Tremellales</taxon>
        <taxon>Bulleribasidiaceae</taxon>
        <taxon>Dioszegia</taxon>
    </lineage>
</organism>
<keyword evidence="2" id="KW-1185">Reference proteome</keyword>
<dbReference type="EMBL" id="JAKWFO010000003">
    <property type="protein sequence ID" value="KAI9638668.1"/>
    <property type="molecule type" value="Genomic_DNA"/>
</dbReference>
<dbReference type="GeneID" id="77731472"/>
<dbReference type="AlphaFoldDB" id="A0AA38LXJ3"/>
<dbReference type="RefSeq" id="XP_052948445.1">
    <property type="nucleotide sequence ID" value="XM_053092267.1"/>
</dbReference>
<sequence>MPRLHTLNIHGGDNRDFHTDFDDFPEDNFFCDATTCPLIANLRPSRLVLYSSAGCSGGLFWSSPMHPFPPPWIRELTVHFRVHPVVHTLRPPFYESLRSVPRGIERLRLVLEVEERDWAEHPYVSGNTEMFWDRLAGNAQRVEYIGAENIQARGTNTPSTTKITPEDIAQEIREAVTKQLRQKGWTEAKAEARAEEIIFTTKEEYEKRQRQ</sequence>
<evidence type="ECO:0000313" key="2">
    <source>
        <dbReference type="Proteomes" id="UP001164286"/>
    </source>
</evidence>
<dbReference type="Proteomes" id="UP001164286">
    <property type="component" value="Unassembled WGS sequence"/>
</dbReference>
<protein>
    <submittedName>
        <fullName evidence="1">Uncharacterized protein</fullName>
    </submittedName>
</protein>
<accession>A0AA38LXJ3</accession>
<reference evidence="1" key="1">
    <citation type="journal article" date="2022" name="G3 (Bethesda)">
        <title>High quality genome of the basidiomycete yeast Dioszegia hungarica PDD-24b-2 isolated from cloud water.</title>
        <authorList>
            <person name="Jarrige D."/>
            <person name="Haridas S."/>
            <person name="Bleykasten-Grosshans C."/>
            <person name="Joly M."/>
            <person name="Nadalig T."/>
            <person name="Sancelme M."/>
            <person name="Vuilleumier S."/>
            <person name="Grigoriev I.V."/>
            <person name="Amato P."/>
            <person name="Bringel F."/>
        </authorList>
    </citation>
    <scope>NUCLEOTIDE SEQUENCE</scope>
    <source>
        <strain evidence="1">PDD-24b-2</strain>
    </source>
</reference>
<proteinExistence type="predicted"/>
<evidence type="ECO:0000313" key="1">
    <source>
        <dbReference type="EMBL" id="KAI9638668.1"/>
    </source>
</evidence>
<comment type="caution">
    <text evidence="1">The sequence shown here is derived from an EMBL/GenBank/DDBJ whole genome shotgun (WGS) entry which is preliminary data.</text>
</comment>
<name>A0AA38LXJ3_9TREE</name>